<evidence type="ECO:0000256" key="4">
    <source>
        <dbReference type="ARBA" id="ARBA00023163"/>
    </source>
</evidence>
<evidence type="ECO:0000256" key="2">
    <source>
        <dbReference type="ARBA" id="ARBA00023015"/>
    </source>
</evidence>
<dbReference type="Proteomes" id="UP001519654">
    <property type="component" value="Unassembled WGS sequence"/>
</dbReference>
<feature type="repeat" description="TPR" evidence="5">
    <location>
        <begin position="852"/>
        <end position="885"/>
    </location>
</feature>
<dbReference type="PANTHER" id="PTHR35807">
    <property type="entry name" value="TRANSCRIPTIONAL REGULATOR REDD-RELATED"/>
    <property type="match status" value="1"/>
</dbReference>
<dbReference type="EMBL" id="JAHKKG010000005">
    <property type="protein sequence ID" value="MBU2664945.1"/>
    <property type="molecule type" value="Genomic_DNA"/>
</dbReference>
<evidence type="ECO:0000256" key="5">
    <source>
        <dbReference type="PROSITE-ProRule" id="PRU00339"/>
    </source>
</evidence>
<dbReference type="InterPro" id="IPR005158">
    <property type="entry name" value="BTAD"/>
</dbReference>
<dbReference type="InterPro" id="IPR001867">
    <property type="entry name" value="OmpR/PhoB-type_DNA-bd"/>
</dbReference>
<evidence type="ECO:0000256" key="1">
    <source>
        <dbReference type="ARBA" id="ARBA00005820"/>
    </source>
</evidence>
<organism evidence="9 10">
    <name type="scientific">Paractinoplanes bogorensis</name>
    <dbReference type="NCBI Taxonomy" id="1610840"/>
    <lineage>
        <taxon>Bacteria</taxon>
        <taxon>Bacillati</taxon>
        <taxon>Actinomycetota</taxon>
        <taxon>Actinomycetes</taxon>
        <taxon>Micromonosporales</taxon>
        <taxon>Micromonosporaceae</taxon>
        <taxon>Paractinoplanes</taxon>
    </lineage>
</organism>
<name>A0ABS5YNA0_9ACTN</name>
<dbReference type="SMART" id="SM01043">
    <property type="entry name" value="BTAD"/>
    <property type="match status" value="1"/>
</dbReference>
<dbReference type="SUPFAM" id="SSF52540">
    <property type="entry name" value="P-loop containing nucleoside triphosphate hydrolases"/>
    <property type="match status" value="1"/>
</dbReference>
<comment type="caution">
    <text evidence="9">The sequence shown here is derived from an EMBL/GenBank/DDBJ whole genome shotgun (WGS) entry which is preliminary data.</text>
</comment>
<feature type="region of interest" description="Disordered" evidence="7">
    <location>
        <begin position="250"/>
        <end position="291"/>
    </location>
</feature>
<keyword evidence="2" id="KW-0805">Transcription regulation</keyword>
<evidence type="ECO:0000256" key="3">
    <source>
        <dbReference type="ARBA" id="ARBA00023125"/>
    </source>
</evidence>
<dbReference type="SMART" id="SM00028">
    <property type="entry name" value="TPR"/>
    <property type="match status" value="5"/>
</dbReference>
<dbReference type="InterPro" id="IPR027417">
    <property type="entry name" value="P-loop_NTPase"/>
</dbReference>
<dbReference type="SMART" id="SM00862">
    <property type="entry name" value="Trans_reg_C"/>
    <property type="match status" value="1"/>
</dbReference>
<dbReference type="PANTHER" id="PTHR35807:SF1">
    <property type="entry name" value="TRANSCRIPTIONAL REGULATOR REDD"/>
    <property type="match status" value="1"/>
</dbReference>
<keyword evidence="5" id="KW-0802">TPR repeat</keyword>
<evidence type="ECO:0000256" key="7">
    <source>
        <dbReference type="SAM" id="MobiDB-lite"/>
    </source>
</evidence>
<dbReference type="InterPro" id="IPR011990">
    <property type="entry name" value="TPR-like_helical_dom_sf"/>
</dbReference>
<protein>
    <submittedName>
        <fullName evidence="9">Tetratricopeptide repeat protein</fullName>
    </submittedName>
</protein>
<dbReference type="Gene3D" id="1.25.40.10">
    <property type="entry name" value="Tetratricopeptide repeat domain"/>
    <property type="match status" value="2"/>
</dbReference>
<feature type="DNA-binding region" description="OmpR/PhoB-type" evidence="6">
    <location>
        <begin position="6"/>
        <end position="112"/>
    </location>
</feature>
<feature type="domain" description="OmpR/PhoB-type" evidence="8">
    <location>
        <begin position="6"/>
        <end position="112"/>
    </location>
</feature>
<dbReference type="InterPro" id="IPR019734">
    <property type="entry name" value="TPR_rpt"/>
</dbReference>
<dbReference type="Gene3D" id="3.40.50.300">
    <property type="entry name" value="P-loop containing nucleotide triphosphate hydrolases"/>
    <property type="match status" value="1"/>
</dbReference>
<evidence type="ECO:0000313" key="9">
    <source>
        <dbReference type="EMBL" id="MBU2664945.1"/>
    </source>
</evidence>
<dbReference type="Pfam" id="PF13424">
    <property type="entry name" value="TPR_12"/>
    <property type="match status" value="2"/>
</dbReference>
<dbReference type="CDD" id="cd15831">
    <property type="entry name" value="BTAD"/>
    <property type="match status" value="1"/>
</dbReference>
<evidence type="ECO:0000256" key="6">
    <source>
        <dbReference type="PROSITE-ProRule" id="PRU01091"/>
    </source>
</evidence>
<dbReference type="Gene3D" id="1.10.10.10">
    <property type="entry name" value="Winged helix-like DNA-binding domain superfamily/Winged helix DNA-binding domain"/>
    <property type="match status" value="1"/>
</dbReference>
<keyword evidence="3 6" id="KW-0238">DNA-binding</keyword>
<proteinExistence type="inferred from homology"/>
<accession>A0ABS5YNA0</accession>
<dbReference type="PROSITE" id="PS51755">
    <property type="entry name" value="OMPR_PHOB"/>
    <property type="match status" value="1"/>
</dbReference>
<dbReference type="SUPFAM" id="SSF46894">
    <property type="entry name" value="C-terminal effector domain of the bipartite response regulators"/>
    <property type="match status" value="1"/>
</dbReference>
<dbReference type="InterPro" id="IPR036388">
    <property type="entry name" value="WH-like_DNA-bd_sf"/>
</dbReference>
<gene>
    <name evidence="9" type="ORF">KOI35_15690</name>
</gene>
<dbReference type="PROSITE" id="PS50005">
    <property type="entry name" value="TPR"/>
    <property type="match status" value="2"/>
</dbReference>
<dbReference type="RefSeq" id="WP_215788152.1">
    <property type="nucleotide sequence ID" value="NZ_JAHKKG010000005.1"/>
</dbReference>
<evidence type="ECO:0000313" key="10">
    <source>
        <dbReference type="Proteomes" id="UP001519654"/>
    </source>
</evidence>
<keyword evidence="4" id="KW-0804">Transcription</keyword>
<reference evidence="9 10" key="1">
    <citation type="submission" date="2021-06" db="EMBL/GenBank/DDBJ databases">
        <title>Actinoplanes lichenicola sp. nov., and Actinoplanes ovalisporus sp. nov., isolated from lichen in Thailand.</title>
        <authorList>
            <person name="Saeng-In P."/>
            <person name="Kanchanasin P."/>
            <person name="Yuki M."/>
            <person name="Kudo T."/>
            <person name="Ohkuma M."/>
            <person name="Phongsopitanun W."/>
            <person name="Tanasupawat S."/>
        </authorList>
    </citation>
    <scope>NUCLEOTIDE SEQUENCE [LARGE SCALE GENOMIC DNA]</scope>
    <source>
        <strain evidence="9 10">NBRC 110975</strain>
    </source>
</reference>
<evidence type="ECO:0000259" key="8">
    <source>
        <dbReference type="PROSITE" id="PS51755"/>
    </source>
</evidence>
<dbReference type="InterPro" id="IPR051677">
    <property type="entry name" value="AfsR-DnrI-RedD_regulator"/>
</dbReference>
<dbReference type="SUPFAM" id="SSF48452">
    <property type="entry name" value="TPR-like"/>
    <property type="match status" value="2"/>
</dbReference>
<sequence>MLPPAAASTAAAAVAPAFDVLGPLAVRHGPQPVRLGPVQQQVVLAVLLLHRDRPLGLGAMIDAVWGDAAPASAVNLVQRHVSGLRRVLEPDRAAHASASRLSWTGSGYRLTVPDDAFDLARFEIAVRRALAAGNRDGLRDALTLVRGPLCDGLASPFLDAERERLAERVLTVLEERIELDLAAGDAATVVDELRRLVTGHPLRERWHELLMSALFQAGRRADALGAYQHARRVLRDELGVEPAAPLQRLHRRILSGDQAPDTARAGRSAQRPDTPRTVRPAQLPHTPRDFVGRADESAQLDRIAAGGGVAVISGTAGVGKTTLAVNWAHGVRERFPDGQLYVNLRGFDPSSPAADPARVIRGFLEALGVPPDRIGADPDGHAALYRSVVAGRRILIVLDNALDADQVRPLLPGSPGSFVVVTSRNELLSLVALDGARPVQVDLLDDGQARDLIAGRLGSGRVRAEPAAVRQIIAACARLPLALSVVTARAAAHPQFPLAATAEELCRAHGSLDPFDAGDLATNVRAVFACSYRALSGPAARLFRLLGLHAGPEISVAAAGGLAAAPAASVRAQLSELARAHLVAERAPGRFVLHDLLRAYAAELAAGTESDDERRAASRRSYDHYLHTAYAADRMLNAYRDDPIALQPAVPGVRTEQPADHQAALGWFTAEEPVLLATLREAVRSGFDTHAWQLGWTLTQFLDRQGHAHDLAVAQELALGAAERLTDRRGVAVSRGGLAVAYIRLGRYAEAREQLEKAYRIFEGLGEQIGMGHARRSLAWILDCEGRYREALPCVREALAHFRQGGHASGEARALNALGWFHSRLGEHEEALDYCRRALALLRRIGDRFNQADTLDSVGAAYFRLGRFDESAAYYAEAISLYVEFGDRFNEGHALLNLGDAYAAAGSRAAAVAAWQRAYEVLDRLGSPDVDAARSRLSGPGVRIDRH</sequence>
<dbReference type="InterPro" id="IPR016032">
    <property type="entry name" value="Sig_transdc_resp-reg_C-effctor"/>
</dbReference>
<feature type="repeat" description="TPR" evidence="5">
    <location>
        <begin position="812"/>
        <end position="845"/>
    </location>
</feature>
<dbReference type="PRINTS" id="PR00364">
    <property type="entry name" value="DISEASERSIST"/>
</dbReference>
<keyword evidence="10" id="KW-1185">Reference proteome</keyword>
<comment type="similarity">
    <text evidence="1">Belongs to the AfsR/DnrI/RedD regulatory family.</text>
</comment>
<dbReference type="Pfam" id="PF03704">
    <property type="entry name" value="BTAD"/>
    <property type="match status" value="1"/>
</dbReference>